<reference evidence="1" key="1">
    <citation type="submission" date="2020-06" db="EMBL/GenBank/DDBJ databases">
        <authorList>
            <person name="Li T."/>
            <person name="Hu X."/>
            <person name="Zhang T."/>
            <person name="Song X."/>
            <person name="Zhang H."/>
            <person name="Dai N."/>
            <person name="Sheng W."/>
            <person name="Hou X."/>
            <person name="Wei L."/>
        </authorList>
    </citation>
    <scope>NUCLEOTIDE SEQUENCE</scope>
    <source>
        <strain evidence="1">K16</strain>
        <tissue evidence="1">Leaf</tissue>
    </source>
</reference>
<dbReference type="Proteomes" id="UP001289374">
    <property type="component" value="Unassembled WGS sequence"/>
</dbReference>
<proteinExistence type="predicted"/>
<accession>A0AAE2BU23</accession>
<gene>
    <name evidence="1" type="ORF">Sango_1255700</name>
</gene>
<evidence type="ECO:0000313" key="1">
    <source>
        <dbReference type="EMBL" id="KAK4397802.1"/>
    </source>
</evidence>
<dbReference type="AlphaFoldDB" id="A0AAE2BU23"/>
<dbReference type="EMBL" id="JACGWL010000007">
    <property type="protein sequence ID" value="KAK4397802.1"/>
    <property type="molecule type" value="Genomic_DNA"/>
</dbReference>
<keyword evidence="2" id="KW-1185">Reference proteome</keyword>
<sequence length="135" mass="15771">MMRAALIWTVFHLQNDRKICYFDCHRQFLPLNLLYRGTRKPSLKIELKERLQGRGSPDMRSMIASMNIAIDMNVEPTFPVKHCALRKKQYDENTDDEDVRSPEEAFENDYFNVITDMAIASLGIRIQDSPRGFVD</sequence>
<comment type="caution">
    <text evidence="1">The sequence shown here is derived from an EMBL/GenBank/DDBJ whole genome shotgun (WGS) entry which is preliminary data.</text>
</comment>
<protein>
    <submittedName>
        <fullName evidence="1">Uncharacterized protein</fullName>
    </submittedName>
</protein>
<organism evidence="1 2">
    <name type="scientific">Sesamum angolense</name>
    <dbReference type="NCBI Taxonomy" id="2727404"/>
    <lineage>
        <taxon>Eukaryota</taxon>
        <taxon>Viridiplantae</taxon>
        <taxon>Streptophyta</taxon>
        <taxon>Embryophyta</taxon>
        <taxon>Tracheophyta</taxon>
        <taxon>Spermatophyta</taxon>
        <taxon>Magnoliopsida</taxon>
        <taxon>eudicotyledons</taxon>
        <taxon>Gunneridae</taxon>
        <taxon>Pentapetalae</taxon>
        <taxon>asterids</taxon>
        <taxon>lamiids</taxon>
        <taxon>Lamiales</taxon>
        <taxon>Pedaliaceae</taxon>
        <taxon>Sesamum</taxon>
    </lineage>
</organism>
<name>A0AAE2BU23_9LAMI</name>
<evidence type="ECO:0000313" key="2">
    <source>
        <dbReference type="Proteomes" id="UP001289374"/>
    </source>
</evidence>
<reference evidence="1" key="2">
    <citation type="journal article" date="2024" name="Plant">
        <title>Genomic evolution and insights into agronomic trait innovations of Sesamum species.</title>
        <authorList>
            <person name="Miao H."/>
            <person name="Wang L."/>
            <person name="Qu L."/>
            <person name="Liu H."/>
            <person name="Sun Y."/>
            <person name="Le M."/>
            <person name="Wang Q."/>
            <person name="Wei S."/>
            <person name="Zheng Y."/>
            <person name="Lin W."/>
            <person name="Duan Y."/>
            <person name="Cao H."/>
            <person name="Xiong S."/>
            <person name="Wang X."/>
            <person name="Wei L."/>
            <person name="Li C."/>
            <person name="Ma Q."/>
            <person name="Ju M."/>
            <person name="Zhao R."/>
            <person name="Li G."/>
            <person name="Mu C."/>
            <person name="Tian Q."/>
            <person name="Mei H."/>
            <person name="Zhang T."/>
            <person name="Gao T."/>
            <person name="Zhang H."/>
        </authorList>
    </citation>
    <scope>NUCLEOTIDE SEQUENCE</scope>
    <source>
        <strain evidence="1">K16</strain>
    </source>
</reference>